<feature type="compositionally biased region" description="Low complexity" evidence="2">
    <location>
        <begin position="159"/>
        <end position="168"/>
    </location>
</feature>
<dbReference type="Pfam" id="PF20571">
    <property type="entry name" value="DUF6780"/>
    <property type="match status" value="1"/>
</dbReference>
<feature type="domain" description="Septin-type G" evidence="4">
    <location>
        <begin position="207"/>
        <end position="484"/>
    </location>
</feature>
<keyword evidence="1" id="KW-0547">Nucleotide-binding</keyword>
<sequence>MRPNIAALEQAEPRPRKSSIADPPAPSDRLSAAPSTFFLSRGVDSSHSPPEHRDSARLVPDPVTLLQDFIEETSRPSKSGPRLPDSQRSGSRRRSTIKPVSFDRTRRDSSVGGTTQSQGSVERPVTPSPLPSTAASLPDSPESLSSRSVPKSDEDLTSDDASSQAVASSEDERDADPPPQVHDSQPELIMPSIKMPSRRPFTDRGKRLGRFKILVAGQKGSGKTSLIKSIVQVCEDIVHVDPLSATNAPSSSLPVETYASTRAYPSWWSDLDESRILRRRKSMGDSVLERNLCFVDTPSSRKLEHIIHYAERQLSKALDAATTGQHDFAAMLSGRGGSQVDVILYLVSQDHLKDDLERIRHLSELTNVVTLVARSDLLSAEEQRILKDEVPNTLSALPRLPPFGRSDTDLAETATAPYTITSVNGPDLDTMDASLLMSPEYVQPLLPSELGLLIQSLFEDDTMSYLRYSSAKKLLSWHALHPKLSRMPSPSIAASVHNSTLASPQLTSLSNSGVLIPQGSELSLNTSNSYALARVADHSEREERLAQIRLSKWASELQLSLQRERERYERMARNERALWLLQRMGEEVRDGHIVASEADYAQAMVRHEDTEKSPTRAGHVYQLHDPLGLLQWRHSIRTRGWLALQLVGSVGVVGGLAFFWLAKTKGITSTFNDWAQEWSAWLGMAE</sequence>
<dbReference type="GO" id="GO:0005525">
    <property type="term" value="F:GTP binding"/>
    <property type="evidence" value="ECO:0007669"/>
    <property type="project" value="UniProtKB-KW"/>
</dbReference>
<dbReference type="OrthoDB" id="4150765at2759"/>
<dbReference type="InterPro" id="IPR030379">
    <property type="entry name" value="G_SEPTIN_dom"/>
</dbReference>
<dbReference type="SUPFAM" id="SSF52540">
    <property type="entry name" value="P-loop containing nucleoside triphosphate hydrolases"/>
    <property type="match status" value="1"/>
</dbReference>
<keyword evidence="3" id="KW-1133">Transmembrane helix</keyword>
<keyword evidence="3" id="KW-0812">Transmembrane</keyword>
<evidence type="ECO:0000313" key="5">
    <source>
        <dbReference type="EMBL" id="ETN43626.1"/>
    </source>
</evidence>
<keyword evidence="3" id="KW-0472">Membrane</keyword>
<dbReference type="Pfam" id="PF00735">
    <property type="entry name" value="Septin"/>
    <property type="match status" value="1"/>
</dbReference>
<dbReference type="InParanoid" id="W2S4J3"/>
<dbReference type="EMBL" id="KB822718">
    <property type="protein sequence ID" value="ETN43626.1"/>
    <property type="molecule type" value="Genomic_DNA"/>
</dbReference>
<feature type="region of interest" description="Disordered" evidence="2">
    <location>
        <begin position="1"/>
        <end position="201"/>
    </location>
</feature>
<dbReference type="GeneID" id="19970124"/>
<organism evidence="5 6">
    <name type="scientific">Cyphellophora europaea (strain CBS 101466)</name>
    <name type="common">Phialophora europaea</name>
    <dbReference type="NCBI Taxonomy" id="1220924"/>
    <lineage>
        <taxon>Eukaryota</taxon>
        <taxon>Fungi</taxon>
        <taxon>Dikarya</taxon>
        <taxon>Ascomycota</taxon>
        <taxon>Pezizomycotina</taxon>
        <taxon>Eurotiomycetes</taxon>
        <taxon>Chaetothyriomycetidae</taxon>
        <taxon>Chaetothyriales</taxon>
        <taxon>Cyphellophoraceae</taxon>
        <taxon>Cyphellophora</taxon>
    </lineage>
</organism>
<reference evidence="5 6" key="1">
    <citation type="submission" date="2013-03" db="EMBL/GenBank/DDBJ databases">
        <title>The Genome Sequence of Phialophora europaea CBS 101466.</title>
        <authorList>
            <consortium name="The Broad Institute Genomics Platform"/>
            <person name="Cuomo C."/>
            <person name="de Hoog S."/>
            <person name="Gorbushina A."/>
            <person name="Walker B."/>
            <person name="Young S.K."/>
            <person name="Zeng Q."/>
            <person name="Gargeya S."/>
            <person name="Fitzgerald M."/>
            <person name="Haas B."/>
            <person name="Abouelleil A."/>
            <person name="Allen A.W."/>
            <person name="Alvarado L."/>
            <person name="Arachchi H.M."/>
            <person name="Berlin A.M."/>
            <person name="Chapman S.B."/>
            <person name="Gainer-Dewar J."/>
            <person name="Goldberg J."/>
            <person name="Griggs A."/>
            <person name="Gujja S."/>
            <person name="Hansen M."/>
            <person name="Howarth C."/>
            <person name="Imamovic A."/>
            <person name="Ireland A."/>
            <person name="Larimer J."/>
            <person name="McCowan C."/>
            <person name="Murphy C."/>
            <person name="Pearson M."/>
            <person name="Poon T.W."/>
            <person name="Priest M."/>
            <person name="Roberts A."/>
            <person name="Saif S."/>
            <person name="Shea T."/>
            <person name="Sisk P."/>
            <person name="Sykes S."/>
            <person name="Wortman J."/>
            <person name="Nusbaum C."/>
            <person name="Birren B."/>
        </authorList>
    </citation>
    <scope>NUCLEOTIDE SEQUENCE [LARGE SCALE GENOMIC DNA]</scope>
    <source>
        <strain evidence="5 6">CBS 101466</strain>
    </source>
</reference>
<dbReference type="PROSITE" id="PS51719">
    <property type="entry name" value="G_SEPTIN"/>
    <property type="match status" value="1"/>
</dbReference>
<dbReference type="VEuPathDB" id="FungiDB:HMPREF1541_02785"/>
<evidence type="ECO:0000256" key="2">
    <source>
        <dbReference type="SAM" id="MobiDB-lite"/>
    </source>
</evidence>
<dbReference type="Proteomes" id="UP000030752">
    <property type="component" value="Unassembled WGS sequence"/>
</dbReference>
<feature type="compositionally biased region" description="Polar residues" evidence="2">
    <location>
        <begin position="33"/>
        <end position="48"/>
    </location>
</feature>
<proteinExistence type="inferred from homology"/>
<dbReference type="PANTHER" id="PTHR18884">
    <property type="entry name" value="SEPTIN"/>
    <property type="match status" value="1"/>
</dbReference>
<dbReference type="InterPro" id="IPR046707">
    <property type="entry name" value="DUF6780"/>
</dbReference>
<dbReference type="HOGENOM" id="CLU_018628_0_1_1"/>
<evidence type="ECO:0000256" key="1">
    <source>
        <dbReference type="RuleBase" id="RU004560"/>
    </source>
</evidence>
<comment type="similarity">
    <text evidence="1">Belongs to the TRAFAC class TrmE-Era-EngA-EngB-Septin-like GTPase superfamily. Septin GTPase family.</text>
</comment>
<accession>W2S4J3</accession>
<feature type="compositionally biased region" description="Low complexity" evidence="2">
    <location>
        <begin position="110"/>
        <end position="141"/>
    </location>
</feature>
<dbReference type="RefSeq" id="XP_008715362.1">
    <property type="nucleotide sequence ID" value="XM_008717140.1"/>
</dbReference>
<gene>
    <name evidence="5" type="ORF">HMPREF1541_02785</name>
</gene>
<evidence type="ECO:0000259" key="4">
    <source>
        <dbReference type="PROSITE" id="PS51719"/>
    </source>
</evidence>
<name>W2S4J3_CYPE1</name>
<feature type="transmembrane region" description="Helical" evidence="3">
    <location>
        <begin position="641"/>
        <end position="662"/>
    </location>
</feature>
<dbReference type="STRING" id="1220924.W2S4J3"/>
<dbReference type="AlphaFoldDB" id="W2S4J3"/>
<dbReference type="InterPro" id="IPR027417">
    <property type="entry name" value="P-loop_NTPase"/>
</dbReference>
<protein>
    <recommendedName>
        <fullName evidence="4">Septin-type G domain-containing protein</fullName>
    </recommendedName>
</protein>
<evidence type="ECO:0000313" key="6">
    <source>
        <dbReference type="Proteomes" id="UP000030752"/>
    </source>
</evidence>
<keyword evidence="6" id="KW-1185">Reference proteome</keyword>
<evidence type="ECO:0000256" key="3">
    <source>
        <dbReference type="SAM" id="Phobius"/>
    </source>
</evidence>
<keyword evidence="1" id="KW-0342">GTP-binding</keyword>
<dbReference type="Gene3D" id="3.40.50.300">
    <property type="entry name" value="P-loop containing nucleotide triphosphate hydrolases"/>
    <property type="match status" value="1"/>
</dbReference>
<dbReference type="eggNOG" id="KOG2655">
    <property type="taxonomic scope" value="Eukaryota"/>
</dbReference>